<accession>A0A484H7M0</accession>
<dbReference type="Gene3D" id="3.30.300.90">
    <property type="entry name" value="BolA-like"/>
    <property type="match status" value="1"/>
</dbReference>
<gene>
    <name evidence="2" type="ORF">RIEGSTA812A_PEG_968</name>
</gene>
<dbReference type="EMBL" id="LR026963">
    <property type="protein sequence ID" value="VBB69495.1"/>
    <property type="molecule type" value="Genomic_DNA"/>
</dbReference>
<dbReference type="InterPro" id="IPR002634">
    <property type="entry name" value="BolA"/>
</dbReference>
<dbReference type="SUPFAM" id="SSF82657">
    <property type="entry name" value="BolA-like"/>
    <property type="match status" value="1"/>
</dbReference>
<dbReference type="InterPro" id="IPR050961">
    <property type="entry name" value="BolA/IbaG_stress_morph_reg"/>
</dbReference>
<proteinExistence type="inferred from homology"/>
<name>A0A484H7M0_9ZZZZ</name>
<reference evidence="2" key="1">
    <citation type="submission" date="2018-10" db="EMBL/GenBank/DDBJ databases">
        <authorList>
            <person name="Gruber-Vodicka H."/>
            <person name="Jaeckle O."/>
        </authorList>
    </citation>
    <scope>NUCLEOTIDE SEQUENCE</scope>
</reference>
<dbReference type="InterPro" id="IPR036065">
    <property type="entry name" value="BolA-like_sf"/>
</dbReference>
<protein>
    <submittedName>
        <fullName evidence="2">YrbA protein</fullName>
    </submittedName>
</protein>
<dbReference type="AlphaFoldDB" id="A0A484H7M0"/>
<evidence type="ECO:0000313" key="2">
    <source>
        <dbReference type="EMBL" id="VBB69495.1"/>
    </source>
</evidence>
<sequence>MAMSATEIESLIKEALPDAHVSITDLAGDGNHYAAQIVSARFKGKTRIQQHQMIYSALQGKMGADLHALTLRTTAKDD</sequence>
<comment type="similarity">
    <text evidence="1">Belongs to the BolA/IbaG family.</text>
</comment>
<organism evidence="2">
    <name type="scientific">invertebrate metagenome</name>
    <dbReference type="NCBI Taxonomy" id="1711999"/>
    <lineage>
        <taxon>unclassified sequences</taxon>
        <taxon>metagenomes</taxon>
        <taxon>organismal metagenomes</taxon>
    </lineage>
</organism>
<dbReference type="PANTHER" id="PTHR46229:SF2">
    <property type="entry name" value="BOLA-LIKE PROTEIN 1"/>
    <property type="match status" value="1"/>
</dbReference>
<dbReference type="Pfam" id="PF01722">
    <property type="entry name" value="BolA"/>
    <property type="match status" value="1"/>
</dbReference>
<evidence type="ECO:0000256" key="1">
    <source>
        <dbReference type="ARBA" id="ARBA00005578"/>
    </source>
</evidence>
<dbReference type="PANTHER" id="PTHR46229">
    <property type="entry name" value="BOLA TRANSCRIPTION REGULATOR"/>
    <property type="match status" value="1"/>
</dbReference>
<dbReference type="PIRSF" id="PIRSF003113">
    <property type="entry name" value="BolA"/>
    <property type="match status" value="1"/>
</dbReference>